<protein>
    <submittedName>
        <fullName evidence="1">Uncharacterized protein</fullName>
    </submittedName>
</protein>
<dbReference type="AlphaFoldDB" id="A0A4Z0H8F4"/>
<reference evidence="1 2" key="1">
    <citation type="journal article" date="2003" name="Int. J. Syst. Evol. Microbiol.">
        <title>Halobacillus salinus sp. nov., isolated from a salt lake on the coast of the East Sea in Korea.</title>
        <authorList>
            <person name="Yoon J.H."/>
            <person name="Kang K.H."/>
            <person name="Park Y.H."/>
        </authorList>
    </citation>
    <scope>NUCLEOTIDE SEQUENCE [LARGE SCALE GENOMIC DNA]</scope>
    <source>
        <strain evidence="1 2">HSL-3</strain>
    </source>
</reference>
<dbReference type="OrthoDB" id="2706316at2"/>
<gene>
    <name evidence="1" type="ORF">E4663_09465</name>
</gene>
<dbReference type="Proteomes" id="UP000297982">
    <property type="component" value="Unassembled WGS sequence"/>
</dbReference>
<dbReference type="RefSeq" id="WP_079480607.1">
    <property type="nucleotide sequence ID" value="NZ_FVYZ01000004.1"/>
</dbReference>
<sequence>MGYIAPVNHYQYKDYQQRTVKTEPSPYSLEGVFKATLDSKLEEHHQPREQDRIDYLEARKKTLYTPNNIHIARSMDLSHEKIYAKLTGKGTNFSETV</sequence>
<name>A0A4Z0H8F4_9BACI</name>
<keyword evidence="2" id="KW-1185">Reference proteome</keyword>
<comment type="caution">
    <text evidence="1">The sequence shown here is derived from an EMBL/GenBank/DDBJ whole genome shotgun (WGS) entry which is preliminary data.</text>
</comment>
<evidence type="ECO:0000313" key="1">
    <source>
        <dbReference type="EMBL" id="TGB05196.1"/>
    </source>
</evidence>
<dbReference type="STRING" id="192814.GCA_900166575_02277"/>
<proteinExistence type="predicted"/>
<organism evidence="1 2">
    <name type="scientific">Halobacillus salinus</name>
    <dbReference type="NCBI Taxonomy" id="192814"/>
    <lineage>
        <taxon>Bacteria</taxon>
        <taxon>Bacillati</taxon>
        <taxon>Bacillota</taxon>
        <taxon>Bacilli</taxon>
        <taxon>Bacillales</taxon>
        <taxon>Bacillaceae</taxon>
        <taxon>Halobacillus</taxon>
    </lineage>
</organism>
<accession>A0A4Z0H8F4</accession>
<evidence type="ECO:0000313" key="2">
    <source>
        <dbReference type="Proteomes" id="UP000297982"/>
    </source>
</evidence>
<dbReference type="EMBL" id="SRJC01000001">
    <property type="protein sequence ID" value="TGB05196.1"/>
    <property type="molecule type" value="Genomic_DNA"/>
</dbReference>